<name>A0AAD0YQU6_CHRNA</name>
<dbReference type="InterPro" id="IPR032869">
    <property type="entry name" value="WHH_dom_containing"/>
</dbReference>
<evidence type="ECO:0000313" key="1">
    <source>
        <dbReference type="EMBL" id="AZA93480.1"/>
    </source>
</evidence>
<gene>
    <name evidence="1" type="ORF">EG343_24150</name>
</gene>
<dbReference type="KEGG" id="cnk:EG343_24150"/>
<keyword evidence="2" id="KW-1185">Reference proteome</keyword>
<evidence type="ECO:0000313" key="2">
    <source>
        <dbReference type="Proteomes" id="UP000278288"/>
    </source>
</evidence>
<dbReference type="Pfam" id="PF14414">
    <property type="entry name" value="WHH"/>
    <property type="match status" value="1"/>
</dbReference>
<dbReference type="Proteomes" id="UP000278288">
    <property type="component" value="Chromosome"/>
</dbReference>
<sequence length="151" mass="16188">MKESQPVSHLGDVPLSGPGITGIKSIIQAEAIGAYYSVAYEMKLAKYLYPGKSGYIHFKAVNTALSDAMKSDARFAEGITDLGITIPKSVTGNIGGTSPKNWVWHHDVGQGVMQLVPKSQHPSIPGGIFWKTMHPDGKGGMSIWGSGYKKK</sequence>
<proteinExistence type="predicted"/>
<dbReference type="AlphaFoldDB" id="A0AAD0YQU6"/>
<organism evidence="1 2">
    <name type="scientific">Chryseobacterium nakagawai</name>
    <dbReference type="NCBI Taxonomy" id="1241982"/>
    <lineage>
        <taxon>Bacteria</taxon>
        <taxon>Pseudomonadati</taxon>
        <taxon>Bacteroidota</taxon>
        <taxon>Flavobacteriia</taxon>
        <taxon>Flavobacteriales</taxon>
        <taxon>Weeksellaceae</taxon>
        <taxon>Chryseobacterium group</taxon>
        <taxon>Chryseobacterium</taxon>
    </lineage>
</organism>
<dbReference type="RefSeq" id="WP_123860278.1">
    <property type="nucleotide sequence ID" value="NZ_CP033923.1"/>
</dbReference>
<dbReference type="EMBL" id="CP033923">
    <property type="protein sequence ID" value="AZA93480.1"/>
    <property type="molecule type" value="Genomic_DNA"/>
</dbReference>
<accession>A0AAD0YQU6</accession>
<protein>
    <submittedName>
        <fullName evidence="1">Uncharacterized protein</fullName>
    </submittedName>
</protein>
<reference evidence="1 2" key="1">
    <citation type="submission" date="2018-11" db="EMBL/GenBank/DDBJ databases">
        <title>Proposal to divide the Flavobacteriaceae and reorganize its genera based on Amino Acid Identity values calculated from whole genome sequences.</title>
        <authorList>
            <person name="Nicholson A.C."/>
            <person name="Gulvik C.A."/>
            <person name="Whitney A.M."/>
            <person name="Humrighouse B.W."/>
            <person name="Bell M."/>
            <person name="Holmes B."/>
            <person name="Steigerwalt A.G."/>
            <person name="Villarma A."/>
            <person name="Sheth M."/>
            <person name="Batra D."/>
            <person name="Pryor J."/>
            <person name="Bernardet J.-F."/>
            <person name="Hugo C."/>
            <person name="Kampfer P."/>
            <person name="Newman J."/>
            <person name="McQuiston J.R."/>
        </authorList>
    </citation>
    <scope>NUCLEOTIDE SEQUENCE [LARGE SCALE GENOMIC DNA]</scope>
    <source>
        <strain evidence="1 2">G0041</strain>
    </source>
</reference>